<keyword evidence="8" id="KW-1185">Reference proteome</keyword>
<reference evidence="6" key="3">
    <citation type="submission" date="2014-06" db="EMBL/GenBank/DDBJ databases">
        <authorList>
            <person name="Berkman J.Paul."/>
        </authorList>
    </citation>
    <scope>NUCLEOTIDE SEQUENCE [LARGE SCALE GENOMIC DNA]</scope>
</reference>
<dbReference type="STRING" id="49012.A0A0F7RVL2"/>
<protein>
    <submittedName>
        <fullName evidence="7">Related to MKC7-aspartyl protease of the periplasmic space</fullName>
    </submittedName>
</protein>
<keyword evidence="4" id="KW-0732">Signal</keyword>
<evidence type="ECO:0000256" key="1">
    <source>
        <dbReference type="ARBA" id="ARBA00007447"/>
    </source>
</evidence>
<evidence type="ECO:0000259" key="5">
    <source>
        <dbReference type="PROSITE" id="PS51767"/>
    </source>
</evidence>
<evidence type="ECO:0000313" key="7">
    <source>
        <dbReference type="EMBL" id="CDU25731.1"/>
    </source>
</evidence>
<evidence type="ECO:0000256" key="2">
    <source>
        <dbReference type="PIRSR" id="PIRSR601461-1"/>
    </source>
</evidence>
<dbReference type="OrthoDB" id="771136at2759"/>
<dbReference type="GO" id="GO:0004190">
    <property type="term" value="F:aspartic-type endopeptidase activity"/>
    <property type="evidence" value="ECO:0007669"/>
    <property type="project" value="InterPro"/>
</dbReference>
<evidence type="ECO:0000313" key="6">
    <source>
        <dbReference type="EMBL" id="CDS00470.1"/>
    </source>
</evidence>
<dbReference type="InterPro" id="IPR033121">
    <property type="entry name" value="PEPTIDASE_A1"/>
</dbReference>
<feature type="signal peptide" evidence="4">
    <location>
        <begin position="1"/>
        <end position="26"/>
    </location>
</feature>
<keyword evidence="3" id="KW-0812">Transmembrane</keyword>
<reference evidence="8" key="1">
    <citation type="submission" date="2014-06" db="EMBL/GenBank/DDBJ databases">
        <authorList>
            <person name="Berkman P.J."/>
        </authorList>
    </citation>
    <scope>NUCLEOTIDE SEQUENCE [LARGE SCALE GENOMIC DNA]</scope>
</reference>
<proteinExistence type="inferred from homology"/>
<dbReference type="PANTHER" id="PTHR47966:SF74">
    <property type="entry name" value="AGR407CP"/>
    <property type="match status" value="1"/>
</dbReference>
<dbReference type="CDD" id="cd05471">
    <property type="entry name" value="pepsin_like"/>
    <property type="match status" value="1"/>
</dbReference>
<feature type="active site" evidence="2">
    <location>
        <position position="403"/>
    </location>
</feature>
<keyword evidence="3" id="KW-0472">Membrane</keyword>
<feature type="transmembrane region" description="Helical" evidence="3">
    <location>
        <begin position="638"/>
        <end position="655"/>
    </location>
</feature>
<accession>A0A0F7RVL2</accession>
<dbReference type="InterPro" id="IPR001461">
    <property type="entry name" value="Aspartic_peptidase_A1"/>
</dbReference>
<evidence type="ECO:0000256" key="4">
    <source>
        <dbReference type="SAM" id="SignalP"/>
    </source>
</evidence>
<sequence>MAIQLRRTGALVWLLFVSIHAKLSIASPSDPPSFFHEPPGKAHNPAVLPLRAPSHLLNNVQDHASLQRHLQQAATARKRTLFPRQDAQLSNDQPSTSSANDKLQSIGFLSGAYDVPLNLSSNPPQLVFVQLDTGSSDLWITSSNCTTPQCQNNRVLKFDPSKSTSFEAIHVDAGARLNLTASSFGGDSTNAASVAQDGFARRQSDNGKAEVAFSIFYDDTTSASGVVVADKIGISDLSVAKQAFALINATNVTLGEQGISGVLGLGFPRGSVVSRSLLGYQDQIGSQVKTLPLMTSLLQTSGESYPLFGLYLTRTGGRATFGAVDPYILPTTQDRSLVEWYDVYPFPSGDTALPPNDTLNIDAQALGPYVQWVLPLTAAGVGGVPATLTPMYRQVSQTLALIDSGSSSMIGPPGDVESIFAKIRNSRHVGGGRFVVPCDTTDRMYFSFGGVNLTLLPTDYIIGPDAQQPYLCFAWPAAAQPDATGVSWILGTPFLRAVYTLFSIGINNKEPPKIGFYPLRQPANASQSSIVFAPQPTAQLSSFLAAQATTINSVLPNSLVSLTPASSVPYFFANATVTPRLGWAPTRVGAPSTYGAMLGAGRASEVPVIASSSRPLPVPSNPATGAGGVGNGAASGGVWMWMGALLIGVVLAMVGV</sequence>
<dbReference type="Proteomes" id="UP000242770">
    <property type="component" value="Unassembled WGS sequence"/>
</dbReference>
<feature type="active site" evidence="2">
    <location>
        <position position="132"/>
    </location>
</feature>
<dbReference type="EMBL" id="CCFA01002635">
    <property type="protein sequence ID" value="CDS00470.1"/>
    <property type="molecule type" value="Genomic_DNA"/>
</dbReference>
<dbReference type="PRINTS" id="PR00792">
    <property type="entry name" value="PEPSIN"/>
</dbReference>
<organism evidence="6 8">
    <name type="scientific">Sporisorium scitamineum</name>
    <dbReference type="NCBI Taxonomy" id="49012"/>
    <lineage>
        <taxon>Eukaryota</taxon>
        <taxon>Fungi</taxon>
        <taxon>Dikarya</taxon>
        <taxon>Basidiomycota</taxon>
        <taxon>Ustilaginomycotina</taxon>
        <taxon>Ustilaginomycetes</taxon>
        <taxon>Ustilaginales</taxon>
        <taxon>Ustilaginaceae</taxon>
        <taxon>Sporisorium</taxon>
    </lineage>
</organism>
<dbReference type="InterPro" id="IPR021109">
    <property type="entry name" value="Peptidase_aspartic_dom_sf"/>
</dbReference>
<keyword evidence="7" id="KW-0645">Protease</keyword>
<evidence type="ECO:0000256" key="3">
    <source>
        <dbReference type="SAM" id="Phobius"/>
    </source>
</evidence>
<comment type="similarity">
    <text evidence="1">Belongs to the peptidase A1 family.</text>
</comment>
<name>A0A0F7RVL2_9BASI</name>
<keyword evidence="7" id="KW-0378">Hydrolase</keyword>
<dbReference type="AlphaFoldDB" id="A0A0F7RVL2"/>
<dbReference type="Gene3D" id="2.40.70.10">
    <property type="entry name" value="Acid Proteases"/>
    <property type="match status" value="2"/>
</dbReference>
<dbReference type="PROSITE" id="PS51767">
    <property type="entry name" value="PEPTIDASE_A1"/>
    <property type="match status" value="1"/>
</dbReference>
<dbReference type="InterPro" id="IPR034164">
    <property type="entry name" value="Pepsin-like_dom"/>
</dbReference>
<dbReference type="GO" id="GO:0006508">
    <property type="term" value="P:proteolysis"/>
    <property type="evidence" value="ECO:0007669"/>
    <property type="project" value="UniProtKB-KW"/>
</dbReference>
<reference evidence="7" key="2">
    <citation type="submission" date="2014-06" db="EMBL/GenBank/DDBJ databases">
        <authorList>
            <person name="Ju J."/>
            <person name="Zhang J."/>
        </authorList>
    </citation>
    <scope>NUCLEOTIDE SEQUENCE</scope>
    <source>
        <strain evidence="7">SscI8</strain>
    </source>
</reference>
<dbReference type="Pfam" id="PF00026">
    <property type="entry name" value="Asp"/>
    <property type="match status" value="3"/>
</dbReference>
<evidence type="ECO:0000313" key="8">
    <source>
        <dbReference type="Proteomes" id="UP000242770"/>
    </source>
</evidence>
<dbReference type="SUPFAM" id="SSF50630">
    <property type="entry name" value="Acid proteases"/>
    <property type="match status" value="1"/>
</dbReference>
<dbReference type="PANTHER" id="PTHR47966">
    <property type="entry name" value="BETA-SITE APP-CLEAVING ENZYME, ISOFORM A-RELATED"/>
    <property type="match status" value="1"/>
</dbReference>
<gene>
    <name evidence="6" type="primary">SSCI43910.1</name>
    <name evidence="7" type="ORF">SPSC_05902</name>
</gene>
<dbReference type="EMBL" id="LK056691">
    <property type="protein sequence ID" value="CDU25731.1"/>
    <property type="molecule type" value="Genomic_DNA"/>
</dbReference>
<keyword evidence="3" id="KW-1133">Transmembrane helix</keyword>
<feature type="chain" id="PRO_5015038980" evidence="4">
    <location>
        <begin position="27"/>
        <end position="656"/>
    </location>
</feature>
<feature type="domain" description="Peptidase A1" evidence="5">
    <location>
        <begin position="113"/>
        <end position="517"/>
    </location>
</feature>